<dbReference type="InterPro" id="IPR036249">
    <property type="entry name" value="Thioredoxin-like_sf"/>
</dbReference>
<evidence type="ECO:0000313" key="11">
    <source>
        <dbReference type="Proteomes" id="UP000522081"/>
    </source>
</evidence>
<dbReference type="AlphaFoldDB" id="A0A7Y9XYP6"/>
<dbReference type="CDD" id="cd03020">
    <property type="entry name" value="DsbA_DsbC_DsbG"/>
    <property type="match status" value="1"/>
</dbReference>
<evidence type="ECO:0000256" key="3">
    <source>
        <dbReference type="ARBA" id="ARBA00022729"/>
    </source>
</evidence>
<accession>A0A7Y9XYP6</accession>
<comment type="caution">
    <text evidence="10">The sequence shown here is derived from an EMBL/GenBank/DDBJ whole genome shotgun (WGS) entry which is preliminary data.</text>
</comment>
<dbReference type="InterPro" id="IPR018950">
    <property type="entry name" value="DiS-bond_isomerase_DsbC/G_N"/>
</dbReference>
<dbReference type="InterPro" id="IPR051470">
    <property type="entry name" value="Thiol:disulfide_interchange"/>
</dbReference>
<feature type="domain" description="Disulphide bond isomerase DsbC/G N-terminal" evidence="8">
    <location>
        <begin position="44"/>
        <end position="110"/>
    </location>
</feature>
<comment type="similarity">
    <text evidence="2 7">Belongs to the thioredoxin family. DsbC subfamily.</text>
</comment>
<keyword evidence="10" id="KW-0413">Isomerase</keyword>
<evidence type="ECO:0000256" key="5">
    <source>
        <dbReference type="ARBA" id="ARBA00023157"/>
    </source>
</evidence>
<keyword evidence="11" id="KW-1185">Reference proteome</keyword>
<protein>
    <recommendedName>
        <fullName evidence="7">Thiol:disulfide interchange protein</fullName>
    </recommendedName>
</protein>
<name>A0A7Y9XYP6_9SPHN</name>
<evidence type="ECO:0000313" key="10">
    <source>
        <dbReference type="EMBL" id="NYH96992.1"/>
    </source>
</evidence>
<dbReference type="GO" id="GO:0042597">
    <property type="term" value="C:periplasmic space"/>
    <property type="evidence" value="ECO:0007669"/>
    <property type="project" value="UniProtKB-SubCell"/>
</dbReference>
<dbReference type="GO" id="GO:0016853">
    <property type="term" value="F:isomerase activity"/>
    <property type="evidence" value="ECO:0007669"/>
    <property type="project" value="UniProtKB-KW"/>
</dbReference>
<dbReference type="PANTHER" id="PTHR35272">
    <property type="entry name" value="THIOL:DISULFIDE INTERCHANGE PROTEIN DSBC-RELATED"/>
    <property type="match status" value="1"/>
</dbReference>
<evidence type="ECO:0000259" key="8">
    <source>
        <dbReference type="Pfam" id="PF10411"/>
    </source>
</evidence>
<keyword evidence="3 7" id="KW-0732">Signal</keyword>
<evidence type="ECO:0000259" key="9">
    <source>
        <dbReference type="Pfam" id="PF13098"/>
    </source>
</evidence>
<evidence type="ECO:0000256" key="6">
    <source>
        <dbReference type="ARBA" id="ARBA00023284"/>
    </source>
</evidence>
<dbReference type="Gene3D" id="3.10.450.70">
    <property type="entry name" value="Disulphide bond isomerase, DsbC/G, N-terminal"/>
    <property type="match status" value="1"/>
</dbReference>
<reference evidence="10 11" key="1">
    <citation type="submission" date="2020-07" db="EMBL/GenBank/DDBJ databases">
        <title>Genomic Encyclopedia of Type Strains, Phase IV (KMG-IV): sequencing the most valuable type-strain genomes for metagenomic binning, comparative biology and taxonomic classification.</title>
        <authorList>
            <person name="Goeker M."/>
        </authorList>
    </citation>
    <scope>NUCLEOTIDE SEQUENCE [LARGE SCALE GENOMIC DNA]</scope>
    <source>
        <strain evidence="10 11">DSM 29043</strain>
    </source>
</reference>
<comment type="subcellular location">
    <subcellularLocation>
        <location evidence="1 7">Periplasm</location>
    </subcellularLocation>
</comment>
<keyword evidence="5" id="KW-1015">Disulfide bond</keyword>
<dbReference type="Pfam" id="PF13098">
    <property type="entry name" value="Thioredoxin_2"/>
    <property type="match status" value="1"/>
</dbReference>
<keyword evidence="6 7" id="KW-0676">Redox-active center</keyword>
<dbReference type="RefSeq" id="WP_229735710.1">
    <property type="nucleotide sequence ID" value="NZ_BMGF01000012.1"/>
</dbReference>
<evidence type="ECO:0000256" key="2">
    <source>
        <dbReference type="ARBA" id="ARBA00009813"/>
    </source>
</evidence>
<sequence length="292" mass="31188">MLKNLTLKRLMHGDHKASLVRTVQAVGILGAGGVLALGAQALAQSSSDSAVQQALAERLPKTEITAIDCEKIEGVCEVQARQNLFYIDHGARYLIIGRVYDMETKQDLTAARLLEINPDMLIGRGGGESASPGADMQATAAGDATRGSIDDQIDPRALAALPQNGAVVMGRGTKTVTVFSDFRCGYCKRLHETLETLNVKVVERPISVLGTRPISEAVICSPDKRRAVNQAYDGGSITTGSECDTSGLDANEAFAHRHGFNGTPVIVREDGAVVHGYRPREFLESWIQGSAS</sequence>
<dbReference type="Pfam" id="PF10411">
    <property type="entry name" value="DsbC_N"/>
    <property type="match status" value="1"/>
</dbReference>
<dbReference type="InterPro" id="IPR009094">
    <property type="entry name" value="DiS-bond_isomerase_DsbC/G_N_sf"/>
</dbReference>
<dbReference type="InterPro" id="IPR012336">
    <property type="entry name" value="Thioredoxin-like_fold"/>
</dbReference>
<dbReference type="InterPro" id="IPR033954">
    <property type="entry name" value="DiS-bond_Isoase_DsbC/G"/>
</dbReference>
<comment type="function">
    <text evidence="7">Required for disulfide bond formation in some periplasmic proteins. Acts by transferring its disulfide bond to other proteins and is reduced in the process.</text>
</comment>
<dbReference type="PANTHER" id="PTHR35272:SF3">
    <property type="entry name" value="THIOL:DISULFIDE INTERCHANGE PROTEIN DSBC"/>
    <property type="match status" value="1"/>
</dbReference>
<keyword evidence="4 7" id="KW-0574">Periplasm</keyword>
<dbReference type="Gene3D" id="3.40.30.10">
    <property type="entry name" value="Glutaredoxin"/>
    <property type="match status" value="1"/>
</dbReference>
<dbReference type="SUPFAM" id="SSF52833">
    <property type="entry name" value="Thioredoxin-like"/>
    <property type="match status" value="1"/>
</dbReference>
<dbReference type="EMBL" id="JACBZF010000010">
    <property type="protein sequence ID" value="NYH96992.1"/>
    <property type="molecule type" value="Genomic_DNA"/>
</dbReference>
<dbReference type="Proteomes" id="UP000522081">
    <property type="component" value="Unassembled WGS sequence"/>
</dbReference>
<proteinExistence type="inferred from homology"/>
<dbReference type="SUPFAM" id="SSF54423">
    <property type="entry name" value="DsbC/DsbG N-terminal domain-like"/>
    <property type="match status" value="1"/>
</dbReference>
<evidence type="ECO:0000256" key="4">
    <source>
        <dbReference type="ARBA" id="ARBA00022764"/>
    </source>
</evidence>
<organism evidence="10 11">
    <name type="scientific">Novosphingobium marinum</name>
    <dbReference type="NCBI Taxonomy" id="1514948"/>
    <lineage>
        <taxon>Bacteria</taxon>
        <taxon>Pseudomonadati</taxon>
        <taxon>Pseudomonadota</taxon>
        <taxon>Alphaproteobacteria</taxon>
        <taxon>Sphingomonadales</taxon>
        <taxon>Sphingomonadaceae</taxon>
        <taxon>Novosphingobium</taxon>
    </lineage>
</organism>
<evidence type="ECO:0000256" key="1">
    <source>
        <dbReference type="ARBA" id="ARBA00004418"/>
    </source>
</evidence>
<feature type="domain" description="Thioredoxin-like fold" evidence="9">
    <location>
        <begin position="170"/>
        <end position="286"/>
    </location>
</feature>
<evidence type="ECO:0000256" key="7">
    <source>
        <dbReference type="RuleBase" id="RU364038"/>
    </source>
</evidence>
<gene>
    <name evidence="10" type="ORF">FHS75_003353</name>
</gene>